<dbReference type="AlphaFoldDB" id="C1CUI1"/>
<keyword evidence="3" id="KW-1185">Reference proteome</keyword>
<dbReference type="Proteomes" id="UP000002208">
    <property type="component" value="Chromosome"/>
</dbReference>
<dbReference type="HOGENOM" id="CLU_1154952_0_0_0"/>
<sequence length="277" mass="30527">MRSPTMRPSLAFACLVLLSPAPLAQAQQPQVLKWGTLTVQVSPRDDARNTEAVAVVRNGTRTVLKVTGWSLTAELQPLRPGGRPELVISDFSGGAHCCQTVYLFTQDTGPVRNLGILDGGNYGATFTDLNRDGLKEILFASDVLAYYDWSYAVSPSLNTVLGWDGVRLADRTRAYSYVPAQEGARNLTDLKAMLKQPQPDVPFLRARVGGYYGNMILAGRGLEAEQVLTREIFSRSAALKHWFAQHRSGLIDATYAQPEGRIRVMEGQLYPIPRDDE</sequence>
<dbReference type="STRING" id="546414.Deide_09690"/>
<evidence type="ECO:0008006" key="4">
    <source>
        <dbReference type="Google" id="ProtNLM"/>
    </source>
</evidence>
<keyword evidence="1" id="KW-0732">Signal</keyword>
<gene>
    <name evidence="2" type="ordered locus">Deide_09690</name>
</gene>
<feature type="chain" id="PRO_5002908014" description="FG-GAP repeat protein" evidence="1">
    <location>
        <begin position="27"/>
        <end position="277"/>
    </location>
</feature>
<dbReference type="RefSeq" id="WP_012692971.1">
    <property type="nucleotide sequence ID" value="NC_012526.1"/>
</dbReference>
<organism evidence="2 3">
    <name type="scientific">Deinococcus deserti (strain DSM 17065 / CIP 109153 / LMG 22923 / VCD115)</name>
    <dbReference type="NCBI Taxonomy" id="546414"/>
    <lineage>
        <taxon>Bacteria</taxon>
        <taxon>Thermotogati</taxon>
        <taxon>Deinococcota</taxon>
        <taxon>Deinococci</taxon>
        <taxon>Deinococcales</taxon>
        <taxon>Deinococcaceae</taxon>
        <taxon>Deinococcus</taxon>
    </lineage>
</organism>
<evidence type="ECO:0000313" key="2">
    <source>
        <dbReference type="EMBL" id="ACO45848.1"/>
    </source>
</evidence>
<evidence type="ECO:0000256" key="1">
    <source>
        <dbReference type="SAM" id="SignalP"/>
    </source>
</evidence>
<accession>C1CUI1</accession>
<protein>
    <recommendedName>
        <fullName evidence="4">FG-GAP repeat protein</fullName>
    </recommendedName>
</protein>
<proteinExistence type="predicted"/>
<evidence type="ECO:0000313" key="3">
    <source>
        <dbReference type="Proteomes" id="UP000002208"/>
    </source>
</evidence>
<dbReference type="EMBL" id="CP001114">
    <property type="protein sequence ID" value="ACO45848.1"/>
    <property type="molecule type" value="Genomic_DNA"/>
</dbReference>
<reference evidence="2 3" key="1">
    <citation type="journal article" date="2009" name="PLoS Genet.">
        <title>Alliance of proteomics and genomics to unravel the specificities of Sahara bacterium Deinococcus deserti.</title>
        <authorList>
            <person name="de Groot A."/>
            <person name="Dulermo R."/>
            <person name="Ortet P."/>
            <person name="Blanchard L."/>
            <person name="Guerin P."/>
            <person name="Fernandez B."/>
            <person name="Vacherie B."/>
            <person name="Dossat C."/>
            <person name="Jolivet E."/>
            <person name="Siguier P."/>
            <person name="Chandler M."/>
            <person name="Barakat M."/>
            <person name="Dedieu A."/>
            <person name="Barbe V."/>
            <person name="Heulin T."/>
            <person name="Sommer S."/>
            <person name="Achouak W."/>
            <person name="Armengaud J."/>
        </authorList>
    </citation>
    <scope>NUCLEOTIDE SEQUENCE [LARGE SCALE GENOMIC DNA]</scope>
    <source>
        <strain evidence="3">DSM 17065 / CIP 109153 / LMG 22923 / VCD115</strain>
    </source>
</reference>
<dbReference type="OrthoDB" id="1522627at2"/>
<dbReference type="KEGG" id="ddr:Deide_09690"/>
<dbReference type="eggNOG" id="ENOG503350R">
    <property type="taxonomic scope" value="Bacteria"/>
</dbReference>
<feature type="signal peptide" evidence="1">
    <location>
        <begin position="1"/>
        <end position="26"/>
    </location>
</feature>
<name>C1CUI1_DEIDV</name>
<dbReference type="PaxDb" id="546414-Deide_09690"/>